<protein>
    <submittedName>
        <fullName evidence="1">Uncharacterized protein</fullName>
    </submittedName>
</protein>
<evidence type="ECO:0000313" key="1">
    <source>
        <dbReference type="EMBL" id="EHR41113.1"/>
    </source>
</evidence>
<dbReference type="EMBL" id="AHTH01000021">
    <property type="protein sequence ID" value="EHR41113.1"/>
    <property type="molecule type" value="Genomic_DNA"/>
</dbReference>
<evidence type="ECO:0000313" key="2">
    <source>
        <dbReference type="Proteomes" id="UP000012046"/>
    </source>
</evidence>
<dbReference type="Proteomes" id="UP000012046">
    <property type="component" value="Unassembled WGS sequence"/>
</dbReference>
<dbReference type="RefSeq" id="WP_008950470.1">
    <property type="nucleotide sequence ID" value="NZ_AHTH01000021.1"/>
</dbReference>
<dbReference type="AlphaFoldDB" id="H3ZE69"/>
<keyword evidence="2" id="KW-1185">Reference proteome</keyword>
<dbReference type="PATRIC" id="fig|1129374.4.peg.1644"/>
<reference evidence="1 2" key="1">
    <citation type="journal article" date="2012" name="J. Bacteriol.">
        <title>Genome Sequence of Extracellular-Protease-Producing Alishewanella jeotgali Isolated from Traditional Korean Fermented Seafood.</title>
        <authorList>
            <person name="Jung J."/>
            <person name="Chun J."/>
            <person name="Park W."/>
        </authorList>
    </citation>
    <scope>NUCLEOTIDE SEQUENCE [LARGE SCALE GENOMIC DNA]</scope>
    <source>
        <strain evidence="1 2">KCTC 22429</strain>
    </source>
</reference>
<proteinExistence type="predicted"/>
<accession>H3ZE69</accession>
<name>H3ZE69_9ALTE</name>
<organism evidence="1 2">
    <name type="scientific">Alishewanella jeotgali KCTC 22429</name>
    <dbReference type="NCBI Taxonomy" id="1129374"/>
    <lineage>
        <taxon>Bacteria</taxon>
        <taxon>Pseudomonadati</taxon>
        <taxon>Pseudomonadota</taxon>
        <taxon>Gammaproteobacteria</taxon>
        <taxon>Alteromonadales</taxon>
        <taxon>Alteromonadaceae</taxon>
        <taxon>Alishewanella</taxon>
    </lineage>
</organism>
<comment type="caution">
    <text evidence="1">The sequence shown here is derived from an EMBL/GenBank/DDBJ whole genome shotgun (WGS) entry which is preliminary data.</text>
</comment>
<gene>
    <name evidence="1" type="ORF">AJE_08255</name>
</gene>
<sequence>MKTDVLNKLAMFTEQLNLMLEDHDLKDTSRREFYLGLLAHCARLFRIIQLNQSAKELNKILKINSVSINLGVTNDDAGKSLKKCWMETSAAIKEYMEVNLQ</sequence>